<dbReference type="Proteomes" id="UP000523821">
    <property type="component" value="Unassembled WGS sequence"/>
</dbReference>
<evidence type="ECO:0000313" key="2">
    <source>
        <dbReference type="EMBL" id="MBB5751359.1"/>
    </source>
</evidence>
<dbReference type="EMBL" id="JACHOO010000001">
    <property type="protein sequence ID" value="MBB5751359.1"/>
    <property type="molecule type" value="Genomic_DNA"/>
</dbReference>
<name>A0A7W9CTH0_9HYPH</name>
<dbReference type="InterPro" id="IPR018750">
    <property type="entry name" value="DUF2306_membrane"/>
</dbReference>
<keyword evidence="1" id="KW-1133">Transmembrane helix</keyword>
<comment type="caution">
    <text evidence="2">The sequence shown here is derived from an EMBL/GenBank/DDBJ whole genome shotgun (WGS) entry which is preliminary data.</text>
</comment>
<evidence type="ECO:0000256" key="1">
    <source>
        <dbReference type="SAM" id="Phobius"/>
    </source>
</evidence>
<reference evidence="2 3" key="1">
    <citation type="submission" date="2020-08" db="EMBL/GenBank/DDBJ databases">
        <title>Genomic Encyclopedia of Type Strains, Phase IV (KMG-IV): sequencing the most valuable type-strain genomes for metagenomic binning, comparative biology and taxonomic classification.</title>
        <authorList>
            <person name="Goeker M."/>
        </authorList>
    </citation>
    <scope>NUCLEOTIDE SEQUENCE [LARGE SCALE GENOMIC DNA]</scope>
    <source>
        <strain evidence="2 3">DSM 16268</strain>
    </source>
</reference>
<keyword evidence="1" id="KW-0472">Membrane</keyword>
<feature type="transmembrane region" description="Helical" evidence="1">
    <location>
        <begin position="73"/>
        <end position="91"/>
    </location>
</feature>
<dbReference type="Pfam" id="PF10067">
    <property type="entry name" value="DUF2306"/>
    <property type="match status" value="1"/>
</dbReference>
<feature type="transmembrane region" description="Helical" evidence="1">
    <location>
        <begin position="42"/>
        <end position="61"/>
    </location>
</feature>
<accession>A0A7W9CTH0</accession>
<feature type="transmembrane region" description="Helical" evidence="1">
    <location>
        <begin position="13"/>
        <end position="33"/>
    </location>
</feature>
<feature type="transmembrane region" description="Helical" evidence="1">
    <location>
        <begin position="103"/>
        <end position="124"/>
    </location>
</feature>
<keyword evidence="3" id="KW-1185">Reference proteome</keyword>
<gene>
    <name evidence="2" type="ORF">GGQ63_000402</name>
</gene>
<evidence type="ECO:0000313" key="3">
    <source>
        <dbReference type="Proteomes" id="UP000523821"/>
    </source>
</evidence>
<sequence length="132" mass="13957">MSFAPLFASPGPVVLHAIAALAAFALGLVQIVAPKGTVPHRLLGWLWVAIMAFVALSSFFVHEIRLWGPWSPIHLLSIGTLFGLAAAVYAARRHAVRSHRNAMIGIFVGGLVIAGGFTLLPGRIMHAVVFGG</sequence>
<dbReference type="RefSeq" id="WP_183851957.1">
    <property type="nucleotide sequence ID" value="NZ_JACHOO010000001.1"/>
</dbReference>
<organism evidence="2 3">
    <name type="scientific">Prosthecomicrobium pneumaticum</name>
    <dbReference type="NCBI Taxonomy" id="81895"/>
    <lineage>
        <taxon>Bacteria</taxon>
        <taxon>Pseudomonadati</taxon>
        <taxon>Pseudomonadota</taxon>
        <taxon>Alphaproteobacteria</taxon>
        <taxon>Hyphomicrobiales</taxon>
        <taxon>Kaistiaceae</taxon>
        <taxon>Prosthecomicrobium</taxon>
    </lineage>
</organism>
<proteinExistence type="predicted"/>
<dbReference type="AlphaFoldDB" id="A0A7W9CTH0"/>
<keyword evidence="1" id="KW-0812">Transmembrane</keyword>
<protein>
    <submittedName>
        <fullName evidence="2">Putative membrane protein</fullName>
    </submittedName>
</protein>